<dbReference type="InterPro" id="IPR036873">
    <property type="entry name" value="Rhodanese-like_dom_sf"/>
</dbReference>
<dbReference type="InterPro" id="IPR044528">
    <property type="entry name" value="POD-like_MBL-fold"/>
</dbReference>
<dbReference type="GO" id="GO:0046872">
    <property type="term" value="F:metal ion binding"/>
    <property type="evidence" value="ECO:0007669"/>
    <property type="project" value="UniProtKB-KW"/>
</dbReference>
<dbReference type="KEGG" id="pbs:Plabr_2490"/>
<dbReference type="PANTHER" id="PTHR43084">
    <property type="entry name" value="PERSULFIDE DIOXYGENASE ETHE1"/>
    <property type="match status" value="1"/>
</dbReference>
<evidence type="ECO:0000313" key="4">
    <source>
        <dbReference type="Proteomes" id="UP000006860"/>
    </source>
</evidence>
<dbReference type="InterPro" id="IPR036866">
    <property type="entry name" value="RibonucZ/Hydroxyglut_hydro"/>
</dbReference>
<dbReference type="FunFam" id="3.60.15.10:FF:000030">
    <property type="entry name" value="Metallo-beta-lactamase family protein"/>
    <property type="match status" value="1"/>
</dbReference>
<protein>
    <submittedName>
        <fullName evidence="3">Rhodanese-like protein</fullName>
    </submittedName>
</protein>
<dbReference type="SUPFAM" id="SSF52821">
    <property type="entry name" value="Rhodanese/Cell cycle control phosphatase"/>
    <property type="match status" value="2"/>
</dbReference>
<dbReference type="Gene3D" id="3.40.250.10">
    <property type="entry name" value="Rhodanese-like domain"/>
    <property type="match status" value="2"/>
</dbReference>
<dbReference type="eggNOG" id="COG0491">
    <property type="taxonomic scope" value="Bacteria"/>
</dbReference>
<dbReference type="PROSITE" id="PS50206">
    <property type="entry name" value="RHODANESE_3"/>
    <property type="match status" value="2"/>
</dbReference>
<proteinExistence type="predicted"/>
<dbReference type="CDD" id="cd07724">
    <property type="entry name" value="POD-like_MBL-fold"/>
    <property type="match status" value="1"/>
</dbReference>
<evidence type="ECO:0000259" key="2">
    <source>
        <dbReference type="PROSITE" id="PS50206"/>
    </source>
</evidence>
<dbReference type="InterPro" id="IPR051682">
    <property type="entry name" value="Mito_Persulfide_Diox"/>
</dbReference>
<dbReference type="SUPFAM" id="SSF56281">
    <property type="entry name" value="Metallo-hydrolase/oxidoreductase"/>
    <property type="match status" value="1"/>
</dbReference>
<evidence type="ECO:0000313" key="3">
    <source>
        <dbReference type="EMBL" id="ADY60091.1"/>
    </source>
</evidence>
<dbReference type="CDD" id="cd00158">
    <property type="entry name" value="RHOD"/>
    <property type="match status" value="2"/>
</dbReference>
<dbReference type="PANTHER" id="PTHR43084:SF1">
    <property type="entry name" value="PERSULFIDE DIOXYGENASE ETHE1, MITOCHONDRIAL"/>
    <property type="match status" value="1"/>
</dbReference>
<dbReference type="GO" id="GO:0006749">
    <property type="term" value="P:glutathione metabolic process"/>
    <property type="evidence" value="ECO:0007669"/>
    <property type="project" value="InterPro"/>
</dbReference>
<dbReference type="GO" id="GO:0070813">
    <property type="term" value="P:hydrogen sulfide metabolic process"/>
    <property type="evidence" value="ECO:0007669"/>
    <property type="project" value="TreeGrafter"/>
</dbReference>
<dbReference type="AlphaFoldDB" id="F0SPU1"/>
<dbReference type="InterPro" id="IPR001763">
    <property type="entry name" value="Rhodanese-like_dom"/>
</dbReference>
<dbReference type="InterPro" id="IPR001279">
    <property type="entry name" value="Metallo-B-lactamas"/>
</dbReference>
<keyword evidence="1" id="KW-0479">Metal-binding</keyword>
<gene>
    <name evidence="3" type="ordered locus">Plabr_2490</name>
</gene>
<dbReference type="Gene3D" id="3.60.15.10">
    <property type="entry name" value="Ribonuclease Z/Hydroxyacylglutathione hydrolase-like"/>
    <property type="match status" value="1"/>
</dbReference>
<reference evidence="4" key="1">
    <citation type="submission" date="2011-02" db="EMBL/GenBank/DDBJ databases">
        <title>The complete genome of Planctomyces brasiliensis DSM 5305.</title>
        <authorList>
            <person name="Lucas S."/>
            <person name="Copeland A."/>
            <person name="Lapidus A."/>
            <person name="Bruce D."/>
            <person name="Goodwin L."/>
            <person name="Pitluck S."/>
            <person name="Kyrpides N."/>
            <person name="Mavromatis K."/>
            <person name="Pagani I."/>
            <person name="Ivanova N."/>
            <person name="Ovchinnikova G."/>
            <person name="Lu M."/>
            <person name="Detter J.C."/>
            <person name="Han C."/>
            <person name="Land M."/>
            <person name="Hauser L."/>
            <person name="Markowitz V."/>
            <person name="Cheng J.-F."/>
            <person name="Hugenholtz P."/>
            <person name="Woyke T."/>
            <person name="Wu D."/>
            <person name="Tindall B."/>
            <person name="Pomrenke H.G."/>
            <person name="Brambilla E."/>
            <person name="Klenk H.-P."/>
            <person name="Eisen J.A."/>
        </authorList>
    </citation>
    <scope>NUCLEOTIDE SEQUENCE [LARGE SCALE GENOMIC DNA]</scope>
    <source>
        <strain evidence="4">ATCC 49424 / DSM 5305 / JCM 21570 / NBRC 103401 / IFAM 1448</strain>
    </source>
</reference>
<feature type="domain" description="Rhodanese" evidence="2">
    <location>
        <begin position="271"/>
        <end position="361"/>
    </location>
</feature>
<dbReference type="SMART" id="SM00450">
    <property type="entry name" value="RHOD"/>
    <property type="match status" value="2"/>
</dbReference>
<keyword evidence="4" id="KW-1185">Reference proteome</keyword>
<dbReference type="GO" id="GO:0050313">
    <property type="term" value="F:sulfur dioxygenase activity"/>
    <property type="evidence" value="ECO:0007669"/>
    <property type="project" value="InterPro"/>
</dbReference>
<dbReference type="eggNOG" id="COG0607">
    <property type="taxonomic scope" value="Bacteria"/>
</dbReference>
<dbReference type="EMBL" id="CP002546">
    <property type="protein sequence ID" value="ADY60091.1"/>
    <property type="molecule type" value="Genomic_DNA"/>
</dbReference>
<dbReference type="SMART" id="SM00849">
    <property type="entry name" value="Lactamase_B"/>
    <property type="match status" value="1"/>
</dbReference>
<name>F0SPU1_RUBBR</name>
<dbReference type="RefSeq" id="WP_013628815.1">
    <property type="nucleotide sequence ID" value="NC_015174.1"/>
</dbReference>
<dbReference type="STRING" id="756272.Plabr_2490"/>
<feature type="domain" description="Rhodanese" evidence="2">
    <location>
        <begin position="372"/>
        <end position="460"/>
    </location>
</feature>
<dbReference type="Pfam" id="PF00753">
    <property type="entry name" value="Lactamase_B"/>
    <property type="match status" value="1"/>
</dbReference>
<organism evidence="3 4">
    <name type="scientific">Rubinisphaera brasiliensis (strain ATCC 49424 / DSM 5305 / JCM 21570 / IAM 15109 / NBRC 103401 / IFAM 1448)</name>
    <name type="common">Planctomyces brasiliensis</name>
    <dbReference type="NCBI Taxonomy" id="756272"/>
    <lineage>
        <taxon>Bacteria</taxon>
        <taxon>Pseudomonadati</taxon>
        <taxon>Planctomycetota</taxon>
        <taxon>Planctomycetia</taxon>
        <taxon>Planctomycetales</taxon>
        <taxon>Planctomycetaceae</taxon>
        <taxon>Rubinisphaera</taxon>
    </lineage>
</organism>
<dbReference type="Proteomes" id="UP000006860">
    <property type="component" value="Chromosome"/>
</dbReference>
<dbReference type="Pfam" id="PF00581">
    <property type="entry name" value="Rhodanese"/>
    <property type="match status" value="2"/>
</dbReference>
<evidence type="ECO:0000256" key="1">
    <source>
        <dbReference type="ARBA" id="ARBA00022723"/>
    </source>
</evidence>
<dbReference type="OrthoDB" id="9784009at2"/>
<sequence>MIIQRFYLDCLSHASYLVGDEETGQAAVIDPQRDVDQYVQEAEERGLKIRYVILTHFHADFVAGHIELRDRLGAEIVLGKRAEADFTHRKLGDGDSLELGDVRLEGLETPGHTPEGLTVLVFDKKVSNAQPYAAFTGDTLFIGDVGRPDLLASIGVTADELASMLYDSLHSKILPLPDDMLIYPAHGAGSMCGKALSDEAVSTLGEQRKYNYALQPMEREEFMKLVEVDQPDAPGYFVHDAILNRKERASLDENMRAELSPLSLQEMQHWIAKGAQLLDTRSSADFAAAHVRGAINVCINGKYATWAGTVLSADRPIVIIADEERVSESVMRLGRIGFDDVVGYLANGMEALHGRDELLQKTQRITPVAAAEMDEAVILDVRAKAEWEAGHIRNSLNIPLNRLIDSADDIPPGKPVIVHCQGGYRSAIASSLLQAIGSSDVFDMVGGYKAWEKSHLPVVSPVKA</sequence>
<dbReference type="HOGENOM" id="CLU_030571_7_1_0"/>
<accession>F0SPU1</accession>